<keyword evidence="1" id="KW-0812">Transmembrane</keyword>
<dbReference type="Proteomes" id="UP001152747">
    <property type="component" value="Unassembled WGS sequence"/>
</dbReference>
<dbReference type="Pfam" id="PF03407">
    <property type="entry name" value="Nucleotid_trans"/>
    <property type="match status" value="1"/>
</dbReference>
<dbReference type="OrthoDB" id="1712432at2759"/>
<keyword evidence="4" id="KW-1185">Reference proteome</keyword>
<name>A0A9P1I9H8_9PELO</name>
<evidence type="ECO:0000313" key="3">
    <source>
        <dbReference type="EMBL" id="CAI5440761.1"/>
    </source>
</evidence>
<dbReference type="PANTHER" id="PTHR31967:SF12">
    <property type="entry name" value="NUCLEOTIDE-DIPHOSPHO-SUGAR TRANSFERASE DOMAIN-CONTAINING PROTEIN"/>
    <property type="match status" value="1"/>
</dbReference>
<dbReference type="InterPro" id="IPR005069">
    <property type="entry name" value="Nucl-diP-sugar_transferase"/>
</dbReference>
<accession>A0A9P1I9H8</accession>
<evidence type="ECO:0000256" key="1">
    <source>
        <dbReference type="SAM" id="Phobius"/>
    </source>
</evidence>
<proteinExistence type="predicted"/>
<keyword evidence="1" id="KW-0472">Membrane</keyword>
<dbReference type="AlphaFoldDB" id="A0A9P1I9H8"/>
<dbReference type="EMBL" id="CANHGI010000002">
    <property type="protein sequence ID" value="CAI5440761.1"/>
    <property type="molecule type" value="Genomic_DNA"/>
</dbReference>
<reference evidence="3" key="1">
    <citation type="submission" date="2022-11" db="EMBL/GenBank/DDBJ databases">
        <authorList>
            <person name="Kikuchi T."/>
        </authorList>
    </citation>
    <scope>NUCLEOTIDE SEQUENCE</scope>
    <source>
        <strain evidence="3">PS1010</strain>
    </source>
</reference>
<gene>
    <name evidence="3" type="ORF">CAMP_LOCUS3398</name>
</gene>
<dbReference type="PANTHER" id="PTHR31967">
    <property type="entry name" value="GROUNDHOG (HEDGEHOG-LIKE FAMILY)-RELATED"/>
    <property type="match status" value="1"/>
</dbReference>
<sequence>MIKLRYIFLWVIIIYFTVQYIFSAVQLFSVDTSRVGYENLKEGPLLLKPSKILKKGNTNIIQGIGYGLTVFDKTSKKPKLKNYTSLPDIARKKVVNISKKLFDSTGDFIYVTLINKAYENLTLNWICNTSLMKNVHNRTLIISMNNSTCQNIFHHWNDTIKCISLNVSDYNGSYDWGAQKYIDILTLRTSIMMELTKHQIPFILFETDAVWFKDPFEFFKNFTTTELFDIYVPIKGRSGGKSDVLSFDPMFVQPTNTSKMFLEELYGRLENNTKLFDQDEMNKMCSNQYNGLMVYGSQIHRNFFPSSSIITSTQELRTKKLANL</sequence>
<keyword evidence="1" id="KW-1133">Transmembrane helix</keyword>
<feature type="domain" description="Nucleotide-diphospho-sugar transferase" evidence="2">
    <location>
        <begin position="135"/>
        <end position="305"/>
    </location>
</feature>
<evidence type="ECO:0000313" key="4">
    <source>
        <dbReference type="Proteomes" id="UP001152747"/>
    </source>
</evidence>
<feature type="transmembrane region" description="Helical" evidence="1">
    <location>
        <begin position="7"/>
        <end position="28"/>
    </location>
</feature>
<protein>
    <recommendedName>
        <fullName evidence="2">Nucleotide-diphospho-sugar transferase domain-containing protein</fullName>
    </recommendedName>
</protein>
<organism evidence="3 4">
    <name type="scientific">Caenorhabditis angaria</name>
    <dbReference type="NCBI Taxonomy" id="860376"/>
    <lineage>
        <taxon>Eukaryota</taxon>
        <taxon>Metazoa</taxon>
        <taxon>Ecdysozoa</taxon>
        <taxon>Nematoda</taxon>
        <taxon>Chromadorea</taxon>
        <taxon>Rhabditida</taxon>
        <taxon>Rhabditina</taxon>
        <taxon>Rhabditomorpha</taxon>
        <taxon>Rhabditoidea</taxon>
        <taxon>Rhabditidae</taxon>
        <taxon>Peloderinae</taxon>
        <taxon>Caenorhabditis</taxon>
    </lineage>
</organism>
<evidence type="ECO:0000259" key="2">
    <source>
        <dbReference type="Pfam" id="PF03407"/>
    </source>
</evidence>
<comment type="caution">
    <text evidence="3">The sequence shown here is derived from an EMBL/GenBank/DDBJ whole genome shotgun (WGS) entry which is preliminary data.</text>
</comment>